<keyword evidence="4 8" id="KW-1133">Transmembrane helix</keyword>
<accession>A0ABS1HQJ3</accession>
<evidence type="ECO:0000256" key="6">
    <source>
        <dbReference type="ARBA" id="ARBA00023136"/>
    </source>
</evidence>
<sequence>MNLLSITLIGVGLSIDSLAASITTGACSKNIRLKHILKVASFMAFFQGTMPLVGWLIGSSFKSIIEDYDHWVAFFLLLGIGSKLIYDGIIGSSDEMNSNPTKNMLLAGMAIATSIDAMILGIGFGLIEINIWLAMLIIGSTTFLFSTIGVFVGEKLGNKINKGIEIFGGIVLIGLGLKILLEHIYY</sequence>
<protein>
    <recommendedName>
        <fullName evidence="8">Putative manganese efflux pump MntP</fullName>
    </recommendedName>
</protein>
<feature type="transmembrane region" description="Helical" evidence="8">
    <location>
        <begin position="70"/>
        <end position="92"/>
    </location>
</feature>
<dbReference type="Proteomes" id="UP000605676">
    <property type="component" value="Unassembled WGS sequence"/>
</dbReference>
<dbReference type="RefSeq" id="WP_200467135.1">
    <property type="nucleotide sequence ID" value="NZ_JAENRR010000104.1"/>
</dbReference>
<dbReference type="InterPro" id="IPR003810">
    <property type="entry name" value="Mntp/YtaF"/>
</dbReference>
<evidence type="ECO:0000256" key="3">
    <source>
        <dbReference type="ARBA" id="ARBA00022692"/>
    </source>
</evidence>
<feature type="transmembrane region" description="Helical" evidence="8">
    <location>
        <begin position="6"/>
        <end position="27"/>
    </location>
</feature>
<gene>
    <name evidence="8" type="primary">mntP</name>
    <name evidence="9" type="ORF">JIV24_21435</name>
</gene>
<evidence type="ECO:0000256" key="7">
    <source>
        <dbReference type="ARBA" id="ARBA00023211"/>
    </source>
</evidence>
<evidence type="ECO:0000256" key="1">
    <source>
        <dbReference type="ARBA" id="ARBA00022448"/>
    </source>
</evidence>
<keyword evidence="3 8" id="KW-0812">Transmembrane</keyword>
<comment type="subcellular location">
    <subcellularLocation>
        <location evidence="8">Cell membrane</location>
        <topology evidence="8">Multi-pass membrane protein</topology>
    </subcellularLocation>
</comment>
<comment type="similarity">
    <text evidence="8">Belongs to the MntP (TC 9.B.29) family.</text>
</comment>
<evidence type="ECO:0000256" key="2">
    <source>
        <dbReference type="ARBA" id="ARBA00022475"/>
    </source>
</evidence>
<evidence type="ECO:0000256" key="4">
    <source>
        <dbReference type="ARBA" id="ARBA00022989"/>
    </source>
</evidence>
<reference evidence="9 10" key="1">
    <citation type="submission" date="2021-01" db="EMBL/GenBank/DDBJ databases">
        <title>Carboxyliciviraga sp.nov., isolated from coastal sediments.</title>
        <authorList>
            <person name="Lu D."/>
            <person name="Zhang T."/>
        </authorList>
    </citation>
    <scope>NUCLEOTIDE SEQUENCE [LARGE SCALE GENOMIC DNA]</scope>
    <source>
        <strain evidence="9 10">N1Y132</strain>
    </source>
</reference>
<feature type="transmembrane region" description="Helical" evidence="8">
    <location>
        <begin position="39"/>
        <end position="58"/>
    </location>
</feature>
<keyword evidence="1 8" id="KW-0813">Transport</keyword>
<evidence type="ECO:0000313" key="9">
    <source>
        <dbReference type="EMBL" id="MBK3519916.1"/>
    </source>
</evidence>
<evidence type="ECO:0000313" key="10">
    <source>
        <dbReference type="Proteomes" id="UP000605676"/>
    </source>
</evidence>
<keyword evidence="10" id="KW-1185">Reference proteome</keyword>
<dbReference type="HAMAP" id="MF_01521">
    <property type="entry name" value="MntP_pump"/>
    <property type="match status" value="1"/>
</dbReference>
<evidence type="ECO:0000256" key="5">
    <source>
        <dbReference type="ARBA" id="ARBA00023065"/>
    </source>
</evidence>
<dbReference type="InterPro" id="IPR022929">
    <property type="entry name" value="Put_MntP"/>
</dbReference>
<keyword evidence="2 8" id="KW-1003">Cell membrane</keyword>
<proteinExistence type="inferred from homology"/>
<comment type="function">
    <text evidence="8">Probably functions as a manganese efflux pump.</text>
</comment>
<feature type="transmembrane region" description="Helical" evidence="8">
    <location>
        <begin position="131"/>
        <end position="152"/>
    </location>
</feature>
<dbReference type="PANTHER" id="PTHR35529">
    <property type="entry name" value="MANGANESE EFFLUX PUMP MNTP-RELATED"/>
    <property type="match status" value="1"/>
</dbReference>
<dbReference type="Pfam" id="PF02659">
    <property type="entry name" value="Mntp"/>
    <property type="match status" value="1"/>
</dbReference>
<dbReference type="PANTHER" id="PTHR35529:SF1">
    <property type="entry name" value="MANGANESE EFFLUX PUMP MNTP-RELATED"/>
    <property type="match status" value="1"/>
</dbReference>
<feature type="transmembrane region" description="Helical" evidence="8">
    <location>
        <begin position="164"/>
        <end position="181"/>
    </location>
</feature>
<organism evidence="9 10">
    <name type="scientific">Carboxylicivirga marina</name>
    <dbReference type="NCBI Taxonomy" id="2800988"/>
    <lineage>
        <taxon>Bacteria</taxon>
        <taxon>Pseudomonadati</taxon>
        <taxon>Bacteroidota</taxon>
        <taxon>Bacteroidia</taxon>
        <taxon>Marinilabiliales</taxon>
        <taxon>Marinilabiliaceae</taxon>
        <taxon>Carboxylicivirga</taxon>
    </lineage>
</organism>
<keyword evidence="7 8" id="KW-0464">Manganese</keyword>
<feature type="transmembrane region" description="Helical" evidence="8">
    <location>
        <begin position="104"/>
        <end position="125"/>
    </location>
</feature>
<dbReference type="EMBL" id="JAENRR010000104">
    <property type="protein sequence ID" value="MBK3519916.1"/>
    <property type="molecule type" value="Genomic_DNA"/>
</dbReference>
<comment type="caution">
    <text evidence="9">The sequence shown here is derived from an EMBL/GenBank/DDBJ whole genome shotgun (WGS) entry which is preliminary data.</text>
</comment>
<keyword evidence="5 8" id="KW-0406">Ion transport</keyword>
<evidence type="ECO:0000256" key="8">
    <source>
        <dbReference type="HAMAP-Rule" id="MF_01521"/>
    </source>
</evidence>
<keyword evidence="6 8" id="KW-0472">Membrane</keyword>
<name>A0ABS1HQJ3_9BACT</name>